<dbReference type="Proteomes" id="UP000192927">
    <property type="component" value="Unassembled WGS sequence"/>
</dbReference>
<feature type="coiled-coil region" evidence="1">
    <location>
        <begin position="87"/>
        <end position="142"/>
    </location>
</feature>
<protein>
    <submittedName>
        <fullName evidence="3">Zinc knuckle domain protein</fullName>
    </submittedName>
</protein>
<name>A0A1W5D0Y2_9LECA</name>
<evidence type="ECO:0000256" key="2">
    <source>
        <dbReference type="SAM" id="MobiDB-lite"/>
    </source>
</evidence>
<evidence type="ECO:0000313" key="3">
    <source>
        <dbReference type="EMBL" id="SLM36756.1"/>
    </source>
</evidence>
<accession>A0A1W5D0Y2</accession>
<keyword evidence="1" id="KW-0175">Coiled coil</keyword>
<organism evidence="3 4">
    <name type="scientific">Lasallia pustulata</name>
    <dbReference type="NCBI Taxonomy" id="136370"/>
    <lineage>
        <taxon>Eukaryota</taxon>
        <taxon>Fungi</taxon>
        <taxon>Dikarya</taxon>
        <taxon>Ascomycota</taxon>
        <taxon>Pezizomycotina</taxon>
        <taxon>Lecanoromycetes</taxon>
        <taxon>OSLEUM clade</taxon>
        <taxon>Umbilicariomycetidae</taxon>
        <taxon>Umbilicariales</taxon>
        <taxon>Umbilicariaceae</taxon>
        <taxon>Lasallia</taxon>
    </lineage>
</organism>
<evidence type="ECO:0000313" key="4">
    <source>
        <dbReference type="Proteomes" id="UP000192927"/>
    </source>
</evidence>
<dbReference type="AlphaFoldDB" id="A0A1W5D0Y2"/>
<keyword evidence="4" id="KW-1185">Reference proteome</keyword>
<proteinExistence type="predicted"/>
<dbReference type="EMBL" id="FWEW01001308">
    <property type="protein sequence ID" value="SLM36756.1"/>
    <property type="molecule type" value="Genomic_DNA"/>
</dbReference>
<sequence>MATSIETPTNATIVVTPAKRTQAPRGKRVPVASVKARETQETRKTRRGTRAETLPPLRFRNIEDSDGDYEDDDQGTSSTLEELVGLVKCLKKAIDQQNSTIKDAQTELKELKEEQQIVKTQNTELQDEVRMLRDQVSALSASLPSTQSWASVVAGSNNTQATSVTTISPQQASNEQMTQKEANCVRISTAPRRDNATDEEVFTRYLNTEAANRHIQDALRQNEPTKEVKVIGVGTTKTGYVVRFADPQTATKAKTHPEWLQNLGNATKLVKPRFPVVAHRFPTTGMDLDNNKQQVIDKIMEENDMKTKDFKIDDIRWFKPEDKPLGMMASLGIWFDTAEAAKWTEMNGLVCDQRHIGSVEAYRMEKKRCHRCQKLGHLAWSCKEKTRCKHCSGEHDRRDCPPGTGAKCSDCDGPHRTGSQGCPGPVIPRTRQ</sequence>
<feature type="compositionally biased region" description="Acidic residues" evidence="2">
    <location>
        <begin position="64"/>
        <end position="74"/>
    </location>
</feature>
<evidence type="ECO:0000256" key="1">
    <source>
        <dbReference type="SAM" id="Coils"/>
    </source>
</evidence>
<feature type="region of interest" description="Disordered" evidence="2">
    <location>
        <begin position="18"/>
        <end position="77"/>
    </location>
</feature>
<reference evidence="4" key="1">
    <citation type="submission" date="2017-03" db="EMBL/GenBank/DDBJ databases">
        <authorList>
            <person name="Sharma R."/>
            <person name="Thines M."/>
        </authorList>
    </citation>
    <scope>NUCLEOTIDE SEQUENCE [LARGE SCALE GENOMIC DNA]</scope>
</reference>